<dbReference type="InterPro" id="IPR008554">
    <property type="entry name" value="Glutaredoxin-like"/>
</dbReference>
<dbReference type="InterPro" id="IPR036249">
    <property type="entry name" value="Thioredoxin-like_sf"/>
</dbReference>
<evidence type="ECO:0000313" key="3">
    <source>
        <dbReference type="Proteomes" id="UP000755585"/>
    </source>
</evidence>
<sequence>MSHVARVTLLTQDDCAFCDHAKTVLARVSGEHPLEIQEIRLDSAEGRALAIQHAVLFAPGVLLNGALFSHGRLSEKKLRRTLERLPSPSGSDQYRPTGQAK</sequence>
<proteinExistence type="predicted"/>
<protein>
    <submittedName>
        <fullName evidence="2">Glutaredoxin</fullName>
    </submittedName>
</protein>
<dbReference type="Pfam" id="PF05768">
    <property type="entry name" value="Glrx-like"/>
    <property type="match status" value="1"/>
</dbReference>
<gene>
    <name evidence="2" type="ORF">JOF29_000064</name>
</gene>
<feature type="compositionally biased region" description="Polar residues" evidence="1">
    <location>
        <begin position="88"/>
        <end position="101"/>
    </location>
</feature>
<name>A0ABS4UBH1_9ACTN</name>
<dbReference type="EMBL" id="JAGINT010000001">
    <property type="protein sequence ID" value="MBP2348981.1"/>
    <property type="molecule type" value="Genomic_DNA"/>
</dbReference>
<feature type="region of interest" description="Disordered" evidence="1">
    <location>
        <begin position="79"/>
        <end position="101"/>
    </location>
</feature>
<reference evidence="2 3" key="1">
    <citation type="submission" date="2021-03" db="EMBL/GenBank/DDBJ databases">
        <title>Sequencing the genomes of 1000 actinobacteria strains.</title>
        <authorList>
            <person name="Klenk H.-P."/>
        </authorList>
    </citation>
    <scope>NUCLEOTIDE SEQUENCE [LARGE SCALE GENOMIC DNA]</scope>
    <source>
        <strain evidence="2 3">DSM 18824</strain>
    </source>
</reference>
<dbReference type="Gene3D" id="3.40.30.10">
    <property type="entry name" value="Glutaredoxin"/>
    <property type="match status" value="1"/>
</dbReference>
<comment type="caution">
    <text evidence="2">The sequence shown here is derived from an EMBL/GenBank/DDBJ whole genome shotgun (WGS) entry which is preliminary data.</text>
</comment>
<keyword evidence="3" id="KW-1185">Reference proteome</keyword>
<dbReference type="RefSeq" id="WP_209692220.1">
    <property type="nucleotide sequence ID" value="NZ_BAAAVU010000028.1"/>
</dbReference>
<dbReference type="Proteomes" id="UP000755585">
    <property type="component" value="Unassembled WGS sequence"/>
</dbReference>
<organism evidence="2 3">
    <name type="scientific">Kribbella aluminosa</name>
    <dbReference type="NCBI Taxonomy" id="416017"/>
    <lineage>
        <taxon>Bacteria</taxon>
        <taxon>Bacillati</taxon>
        <taxon>Actinomycetota</taxon>
        <taxon>Actinomycetes</taxon>
        <taxon>Propionibacteriales</taxon>
        <taxon>Kribbellaceae</taxon>
        <taxon>Kribbella</taxon>
    </lineage>
</organism>
<dbReference type="SUPFAM" id="SSF52833">
    <property type="entry name" value="Thioredoxin-like"/>
    <property type="match status" value="1"/>
</dbReference>
<evidence type="ECO:0000313" key="2">
    <source>
        <dbReference type="EMBL" id="MBP2348981.1"/>
    </source>
</evidence>
<evidence type="ECO:0000256" key="1">
    <source>
        <dbReference type="SAM" id="MobiDB-lite"/>
    </source>
</evidence>
<accession>A0ABS4UBH1</accession>